<dbReference type="InterPro" id="IPR050570">
    <property type="entry name" value="Cell_wall_metabolism_enzyme"/>
</dbReference>
<feature type="region of interest" description="Disordered" evidence="2">
    <location>
        <begin position="371"/>
        <end position="429"/>
    </location>
</feature>
<feature type="compositionally biased region" description="Low complexity" evidence="2">
    <location>
        <begin position="497"/>
        <end position="515"/>
    </location>
</feature>
<feature type="domain" description="LysM" evidence="3">
    <location>
        <begin position="319"/>
        <end position="363"/>
    </location>
</feature>
<dbReference type="InterPro" id="IPR016047">
    <property type="entry name" value="M23ase_b-sheet_dom"/>
</dbReference>
<dbReference type="SMART" id="SM00257">
    <property type="entry name" value="LysM"/>
    <property type="match status" value="1"/>
</dbReference>
<dbReference type="PANTHER" id="PTHR21666">
    <property type="entry name" value="PEPTIDASE-RELATED"/>
    <property type="match status" value="1"/>
</dbReference>
<proteinExistence type="predicted"/>
<dbReference type="InterPro" id="IPR018392">
    <property type="entry name" value="LysM"/>
</dbReference>
<dbReference type="RefSeq" id="WP_017744496.1">
    <property type="nucleotide sequence ID" value="NZ_KQ976354.1"/>
</dbReference>
<accession>A0A139X9V3</accession>
<evidence type="ECO:0000256" key="2">
    <source>
        <dbReference type="SAM" id="MobiDB-lite"/>
    </source>
</evidence>
<evidence type="ECO:0000256" key="1">
    <source>
        <dbReference type="SAM" id="Coils"/>
    </source>
</evidence>
<dbReference type="InterPro" id="IPR011055">
    <property type="entry name" value="Dup_hybrid_motif"/>
</dbReference>
<evidence type="ECO:0000313" key="4">
    <source>
        <dbReference type="EMBL" id="KYC41412.1"/>
    </source>
</evidence>
<sequence>MKRALKKKEKAELENNQSDDVPVEQVNAIHPRLNNHRVPTKAAMIGLAISMGATSLLVTRQSDRAIAAEPVGNQNTASTIPAASDTKVKLAPTTQPQVQAVSSVSLPESPAVVEPTAISQVAELRAKWQGSSKVTPLQPVSLPVVVSNSSQAVEDRSVSLETTTVQQQTIKQEETVQTLSNASGFVGTQAMSAPAQQEAVQTEDPVEPEVNAQLKAQQEFALNQLQQKSDRLRKSLKELRSNQAQEALPVMPAGVPQVTVLEKKPQIESRNTVTEPSETASNVEREKLLSRLRQRLETTKVPTQVPTAAGVNPSVQASATYEVKPGDTLAEIAGNYNTSVSELVKVNNLNNPNQLRINQKLTVPVTENRSTSSSVAIARPRSANATPQSPVVFGNTASTSQESASNSIANSSSVTTPTPAVPNNSTWKNRLAGTTADKSIENNASVPVNTPIVADDSVRKNQVAQGNTNSLVPNNSNVTVPTAVIADSSIKTESTTERSATSATNSETNSSAASSFGVGGDSPVPTVFAEMREAQKSHSSAARKVKDSQRLRSLQAEINKLREKYRAQQSGSVVVPAVSETDSTPVTVSQSNENESAVQIQVPTPNSSSLQFSSPRVNGAISIPVPKPMTGNGNRQPVKPIVGNRRPANEPVNPELLRAPRVATPSRGMNASEVLGTMQGTTVTPQLPPLAAVDRYLPRPIDETLAPPSTSTTGYMWPAKGVLTSGYGPRWGRMHRGIDIANATGTPIHAVAEGVVERAGWNNGGYGYLVDIRHSDGTLTRYGHNSRIMVQPGQPIQQGQQISAMGSTGFSTGPHLHFEVHPSGKGAVNPIAFLPKERL</sequence>
<gene>
    <name evidence="4" type="ORF">WA1_22215</name>
</gene>
<dbReference type="Gene3D" id="2.70.70.10">
    <property type="entry name" value="Glucose Permease (Domain IIA)"/>
    <property type="match status" value="1"/>
</dbReference>
<reference evidence="4 5" key="1">
    <citation type="journal article" date="2013" name="Genome Biol. Evol.">
        <title>Genomes of Stigonematalean cyanobacteria (subsection V) and the evolution of oxygenic photosynthesis from prokaryotes to plastids.</title>
        <authorList>
            <person name="Dagan T."/>
            <person name="Roettger M."/>
            <person name="Stucken K."/>
            <person name="Landan G."/>
            <person name="Koch R."/>
            <person name="Major P."/>
            <person name="Gould S.B."/>
            <person name="Goremykin V.V."/>
            <person name="Rippka R."/>
            <person name="Tandeau de Marsac N."/>
            <person name="Gugger M."/>
            <person name="Lockhart P.J."/>
            <person name="Allen J.F."/>
            <person name="Brune I."/>
            <person name="Maus I."/>
            <person name="Puhler A."/>
            <person name="Martin W.F."/>
        </authorList>
    </citation>
    <scope>NUCLEOTIDE SEQUENCE [LARGE SCALE GENOMIC DNA]</scope>
    <source>
        <strain evidence="4 5">PCC 7110</strain>
    </source>
</reference>
<protein>
    <submittedName>
        <fullName evidence="4">Peptidase M23</fullName>
    </submittedName>
</protein>
<feature type="compositionally biased region" description="Polar residues" evidence="2">
    <location>
        <begin position="383"/>
        <end position="402"/>
    </location>
</feature>
<dbReference type="Gene3D" id="3.10.350.10">
    <property type="entry name" value="LysM domain"/>
    <property type="match status" value="1"/>
</dbReference>
<dbReference type="EMBL" id="ANNX02000021">
    <property type="protein sequence ID" value="KYC41412.1"/>
    <property type="molecule type" value="Genomic_DNA"/>
</dbReference>
<evidence type="ECO:0000259" key="3">
    <source>
        <dbReference type="PROSITE" id="PS51782"/>
    </source>
</evidence>
<dbReference type="AlphaFoldDB" id="A0A139X9V3"/>
<dbReference type="PROSITE" id="PS51782">
    <property type="entry name" value="LYSM"/>
    <property type="match status" value="1"/>
</dbReference>
<feature type="region of interest" description="Disordered" evidence="2">
    <location>
        <begin position="489"/>
        <end position="525"/>
    </location>
</feature>
<feature type="compositionally biased region" description="Low complexity" evidence="2">
    <location>
        <begin position="403"/>
        <end position="413"/>
    </location>
</feature>
<dbReference type="InterPro" id="IPR036779">
    <property type="entry name" value="LysM_dom_sf"/>
</dbReference>
<dbReference type="CDD" id="cd00118">
    <property type="entry name" value="LysM"/>
    <property type="match status" value="1"/>
</dbReference>
<keyword evidence="5" id="KW-1185">Reference proteome</keyword>
<dbReference type="STRING" id="128403.WA1_22215"/>
<dbReference type="PANTHER" id="PTHR21666:SF270">
    <property type="entry name" value="MUREIN HYDROLASE ACTIVATOR ENVC"/>
    <property type="match status" value="1"/>
</dbReference>
<organism evidence="4 5">
    <name type="scientific">Scytonema hofmannii PCC 7110</name>
    <dbReference type="NCBI Taxonomy" id="128403"/>
    <lineage>
        <taxon>Bacteria</taxon>
        <taxon>Bacillati</taxon>
        <taxon>Cyanobacteriota</taxon>
        <taxon>Cyanophyceae</taxon>
        <taxon>Nostocales</taxon>
        <taxon>Scytonemataceae</taxon>
        <taxon>Scytonema</taxon>
    </lineage>
</organism>
<dbReference type="SUPFAM" id="SSF54106">
    <property type="entry name" value="LysM domain"/>
    <property type="match status" value="1"/>
</dbReference>
<dbReference type="Pfam" id="PF01551">
    <property type="entry name" value="Peptidase_M23"/>
    <property type="match status" value="1"/>
</dbReference>
<dbReference type="GO" id="GO:0004222">
    <property type="term" value="F:metalloendopeptidase activity"/>
    <property type="evidence" value="ECO:0007669"/>
    <property type="project" value="TreeGrafter"/>
</dbReference>
<keyword evidence="1" id="KW-0175">Coiled coil</keyword>
<dbReference type="Pfam" id="PF01476">
    <property type="entry name" value="LysM"/>
    <property type="match status" value="1"/>
</dbReference>
<feature type="coiled-coil region" evidence="1">
    <location>
        <begin position="211"/>
        <end position="242"/>
    </location>
</feature>
<feature type="coiled-coil region" evidence="1">
    <location>
        <begin position="544"/>
        <end position="571"/>
    </location>
</feature>
<feature type="region of interest" description="Disordered" evidence="2">
    <location>
        <begin position="623"/>
        <end position="652"/>
    </location>
</feature>
<dbReference type="CDD" id="cd12797">
    <property type="entry name" value="M23_peptidase"/>
    <property type="match status" value="1"/>
</dbReference>
<dbReference type="OrthoDB" id="9805070at2"/>
<dbReference type="SUPFAM" id="SSF51261">
    <property type="entry name" value="Duplicated hybrid motif"/>
    <property type="match status" value="1"/>
</dbReference>
<feature type="compositionally biased region" description="Polar residues" evidence="2">
    <location>
        <begin position="414"/>
        <end position="428"/>
    </location>
</feature>
<evidence type="ECO:0000313" key="5">
    <source>
        <dbReference type="Proteomes" id="UP000076925"/>
    </source>
</evidence>
<comment type="caution">
    <text evidence="4">The sequence shown here is derived from an EMBL/GenBank/DDBJ whole genome shotgun (WGS) entry which is preliminary data.</text>
</comment>
<dbReference type="Proteomes" id="UP000076925">
    <property type="component" value="Unassembled WGS sequence"/>
</dbReference>
<name>A0A139X9V3_9CYAN</name>